<evidence type="ECO:0000256" key="4">
    <source>
        <dbReference type="SAM" id="Phobius"/>
    </source>
</evidence>
<dbReference type="InterPro" id="IPR043993">
    <property type="entry name" value="T4SS_pilin"/>
</dbReference>
<dbReference type="Proteomes" id="UP000228689">
    <property type="component" value="Unassembled WGS sequence"/>
</dbReference>
<dbReference type="EMBL" id="PFMC01000070">
    <property type="protein sequence ID" value="PIY94232.1"/>
    <property type="molecule type" value="Genomic_DNA"/>
</dbReference>
<organism evidence="6 7">
    <name type="scientific">Candidatus Komeilibacteria bacterium CG_4_10_14_0_8_um_filter_37_78</name>
    <dbReference type="NCBI Taxonomy" id="1974471"/>
    <lineage>
        <taxon>Bacteria</taxon>
        <taxon>Candidatus Komeiliibacteriota</taxon>
    </lineage>
</organism>
<dbReference type="InterPro" id="IPR014756">
    <property type="entry name" value="Ig_E-set"/>
</dbReference>
<keyword evidence="2" id="KW-0677">Repeat</keyword>
<evidence type="ECO:0000256" key="3">
    <source>
        <dbReference type="ARBA" id="ARBA00023157"/>
    </source>
</evidence>
<keyword evidence="4" id="KW-1133">Transmembrane helix</keyword>
<feature type="transmembrane region" description="Helical" evidence="4">
    <location>
        <begin position="49"/>
        <end position="74"/>
    </location>
</feature>
<accession>A0A2M7RCL5</accession>
<feature type="domain" description="IPT/TIG" evidence="5">
    <location>
        <begin position="1081"/>
        <end position="1154"/>
    </location>
</feature>
<feature type="domain" description="IPT/TIG" evidence="5">
    <location>
        <begin position="615"/>
        <end position="702"/>
    </location>
</feature>
<dbReference type="NCBIfam" id="TIGR02232">
    <property type="entry name" value="myxo_disulf_rpt"/>
    <property type="match status" value="2"/>
</dbReference>
<dbReference type="InterPro" id="IPR011936">
    <property type="entry name" value="Myxo_disulph_rpt"/>
</dbReference>
<keyword evidence="4" id="KW-0472">Membrane</keyword>
<feature type="transmembrane region" description="Helical" evidence="4">
    <location>
        <begin position="95"/>
        <end position="116"/>
    </location>
</feature>
<protein>
    <recommendedName>
        <fullName evidence="5">IPT/TIG domain-containing protein</fullName>
    </recommendedName>
</protein>
<dbReference type="Gene3D" id="2.60.40.10">
    <property type="entry name" value="Immunoglobulins"/>
    <property type="match status" value="8"/>
</dbReference>
<reference evidence="7" key="1">
    <citation type="submission" date="2017-09" db="EMBL/GenBank/DDBJ databases">
        <title>Depth-based differentiation of microbial function through sediment-hosted aquifers and enrichment of novel symbionts in the deep terrestrial subsurface.</title>
        <authorList>
            <person name="Probst A.J."/>
            <person name="Ladd B."/>
            <person name="Jarett J.K."/>
            <person name="Geller-Mcgrath D.E."/>
            <person name="Sieber C.M.K."/>
            <person name="Emerson J.B."/>
            <person name="Anantharaman K."/>
            <person name="Thomas B.C."/>
            <person name="Malmstrom R."/>
            <person name="Stieglmeier M."/>
            <person name="Klingl A."/>
            <person name="Woyke T."/>
            <person name="Ryan C.M."/>
            <person name="Banfield J.F."/>
        </authorList>
    </citation>
    <scope>NUCLEOTIDE SEQUENCE [LARGE SCALE GENOMIC DNA]</scope>
</reference>
<sequence length="2188" mass="236500">MIKKINIVALIIVIGIIIIPSLVFGADGFGLNETGEGLGFAPRGADFSIRGLVIGIVKYLIGLIGVAAIVMILYGGVRWMTAGGSPDKVNKAKKIIINAAIGLAICIAAFAIVSFIQYQVTTWIAPGDDDDDDDGDGLSDPIVFIISDWDPEDGEVNLPRNLNIGIDFNQNIDVVSINLNQITLTQTVAGVEEPIDLEIEDLTITNRRIEIRAPGNCDEPNIDYCYDANAVISVVVGANTILSADDGESISCASSEYNCNISISVGELFDTEPPTVQVTYPINGSSFRNGQNFGLEAHTTDNVDVTNVIFYANGFNMNALVVEVQENSWAASWTLSGYQDGNYIWLIARAIDSSGNESLSNFVRIRQIPAHCVDGLQNEDETGLDCGGSCGACEGESCDTNNNENICDPNGDCAAELYCDEVNCLCEVATIITSISSDNGAVGNLVTINGINFGEGEGEIYFNNGQVLVPARIAECNGAWTDTQIIVVVPELLESGDLAVISVYTEGGSGDDTVNSRGWQGVFEVNDILRPGICAVTPPEGRAFSTIVVSGEQFGNTTDVLEVGGFNAAINDWTNTDIEGTIPNINPGTVGVRVLVDGEYSNVLNYTIAADDINPIIAYLNPAAGPVGQYVTIYGDNFGYDENAISITFGGVAADISFPTQCGAWEIDNNEILVKVPSNLALDTVNVVVTRNGYQSDPVNFTVNNDPLLPGLCLLEPNHGLPSSEINIYGEGFSNANGQVFFYNNREAVFDSWNNTTVNTAVVPLEAVTGPVQLENSADVISGNTLNFTVDICTESNTPPDKECCIDGSIADIGQCENNGVPGVTEDTWMFTTGVPFEVTDWTPTCDSACLNAAIQVNFSHSILPSSILNNDCVQIECLSDSCPDIDPTISLAEGNLVINYAGELQADSQYRVIVHTGEYNDGQCVLSAADGWPFVNVNYDTDDDQVADSFAWVFATSDEFCTLERVEVDPEFVEFLYQDNEVAVLAKGYGQPDSCQAEGQLLNAYDYDWDWRSANASLATLTQRNENFDDKIDPIADVYPFFNEATGRTFGDTQIITETTNEEGYQVTNNMDVSVDLDVPIITEIDPITVFLNPEVVTYTTIDGVNFGDPQGSSYVMVGNQIATIAGCQGAWSNNQIVIEVPAGTSTGDKIRVIKARGEDESDDVLGVLEDEDDLTVILCSINPSYGQGNTAITLHGYNFGDTQIDSRVIFNDDEAHYKYATVNLWANERIVGFVPSNIAIRQEPIVVFVNVLDNENGLDVNSNPVNFDIAPHIDYISPNNGPIGQYVTIYGRNFGDQSGIVNLGNTAMTATPDFCGDTWTNNVIVRVVPAGLSLSDYELAVTTSTGLTSNAVNFVLNNNVPGPNLCLLEPDNGDTDDNIVLSGDNFGADSDLIQPLVSGANLCEVDDTSFSNTNISGPITAGVRSGEAVVRKSYIISHECNGFHIGNWCPFGYTDVYGYLFSNSLPFSKLNSSSGGEGCSNLPNTCVPDSNICEEGLICNDSCVCVSDDGSNGQCGDGNIDADEQCENNPPNNIDGDGCSATCQNEFDDLVCGDWIIQVLNSDGVNEECDDGNNIDNDGCSATCQNENDDNIVVPVGASQCGNGTLDGGELCDFDTDGTVLWSDGEPLCTDLGLYQGGSVGCDPSDCSYDTAMCIYGSPSSGVCVNTEASVTFEGFMDSTTFVYGTDDSVQLESFDDEACSAGCLVSATLDFEISGEQPFSFRKLYIMPIDFLDPNTDYQVTLIGGDAGILSIEGNQLDSDFIWSFDTGSSYCTISRVEIAPASYQFNSYNDEQPFIANVYDQNNNSLHGSWIDYVWVENEPNNSNKLDIYGANSKESSISVFNDSISGHTFLNVNVSSEVDGISYGSASDQARIDIVVCDEPVEYTNATYNFRTWYCRDGSGDELLPELDPHESNNLGDNILYDVLYTQDGSVDGIGLRIYTNFYHYDPLLWYQENIDIMGSPAATSIDGYEAIQEGRSTYINAVNQPVEDIYTNIFVWSYTQNASPGTINLYNQLVNNLEFNTNIPSQATKQGLTRDAKRVADYREIKLVLGDGNYPALDSGSYLQHTSVSTWDSWQNALGAELGVTLPVDPLNQHVNCDLPGFDPITCWNQTTEEYSCTLGSRIYRYDYLANDSYLINMEFDITNSLWKGDLFSDIPDFFVDHNDCAVEPINIQDDADNSDNQ</sequence>
<proteinExistence type="predicted"/>
<evidence type="ECO:0000313" key="6">
    <source>
        <dbReference type="EMBL" id="PIY94232.1"/>
    </source>
</evidence>
<comment type="caution">
    <text evidence="6">The sequence shown here is derived from an EMBL/GenBank/DDBJ whole genome shotgun (WGS) entry which is preliminary data.</text>
</comment>
<evidence type="ECO:0000256" key="1">
    <source>
        <dbReference type="ARBA" id="ARBA00022729"/>
    </source>
</evidence>
<dbReference type="SUPFAM" id="SSF81296">
    <property type="entry name" value="E set domains"/>
    <property type="match status" value="7"/>
</dbReference>
<keyword evidence="1" id="KW-0732">Signal</keyword>
<evidence type="ECO:0000259" key="5">
    <source>
        <dbReference type="Pfam" id="PF01833"/>
    </source>
</evidence>
<evidence type="ECO:0000313" key="7">
    <source>
        <dbReference type="Proteomes" id="UP000228689"/>
    </source>
</evidence>
<dbReference type="CDD" id="cd00603">
    <property type="entry name" value="IPT_PCSR"/>
    <property type="match status" value="1"/>
</dbReference>
<dbReference type="Pfam" id="PF01833">
    <property type="entry name" value="TIG"/>
    <property type="match status" value="3"/>
</dbReference>
<keyword evidence="3" id="KW-1015">Disulfide bond</keyword>
<feature type="domain" description="IPT/TIG" evidence="5">
    <location>
        <begin position="1273"/>
        <end position="1356"/>
    </location>
</feature>
<dbReference type="InterPro" id="IPR013783">
    <property type="entry name" value="Ig-like_fold"/>
</dbReference>
<dbReference type="Pfam" id="PF17957">
    <property type="entry name" value="Big_7"/>
    <property type="match status" value="1"/>
</dbReference>
<gene>
    <name evidence="6" type="ORF">COY67_02760</name>
</gene>
<dbReference type="InterPro" id="IPR002909">
    <property type="entry name" value="IPT_dom"/>
</dbReference>
<evidence type="ECO:0000256" key="2">
    <source>
        <dbReference type="ARBA" id="ARBA00022737"/>
    </source>
</evidence>
<keyword evidence="4" id="KW-0812">Transmembrane</keyword>
<name>A0A2M7RCL5_9BACT</name>
<dbReference type="Pfam" id="PF18895">
    <property type="entry name" value="T4SS_pilin"/>
    <property type="match status" value="1"/>
</dbReference>